<feature type="compositionally biased region" description="Polar residues" evidence="1">
    <location>
        <begin position="76"/>
        <end position="101"/>
    </location>
</feature>
<sequence length="356" mass="38051">MTGPPGGGSQFSPPSMPSQPDYQGANQPPLDQNNGISIYNTGFQGAPQQVGQVNGSQQGLQPGQNADGSWQRAANGEQNPPNYSTAPAYTGQQSIPNTAPPQQGQQQDGQQEHSQEQSQQATPQQPTSTITTPPSTSRRPAPRTSTSQSVSTVTVTVTAPPPPSPYDDDGLPQNVLQDTPAWDLVSKSPKMMDEWSKLEAADWKIRFGPSGGGTKTDYEHSVIILDVDQQGDPIWIGKSLTHEFGHAMDAYNLVPANNVDDYLAGEGDAVLNELETRLEIVANGGDDAVIETDDIHDQFMAIYDTYKAAGGESNPAARQTARQAIGKIYGTLHPSGCPDGVNYVMYYTIPGICPEQ</sequence>
<accession>A0ABD7HPI6</accession>
<name>A0ABD7HPI6_9MYCO</name>
<dbReference type="AlphaFoldDB" id="A0ABD7HPI6"/>
<feature type="compositionally biased region" description="Polar residues" evidence="1">
    <location>
        <begin position="24"/>
        <end position="47"/>
    </location>
</feature>
<feature type="compositionally biased region" description="Low complexity" evidence="1">
    <location>
        <begin position="48"/>
        <end position="61"/>
    </location>
</feature>
<evidence type="ECO:0000313" key="3">
    <source>
        <dbReference type="Proteomes" id="UP000284557"/>
    </source>
</evidence>
<proteinExistence type="predicted"/>
<gene>
    <name evidence="2" type="ORF">D2E76_10925</name>
</gene>
<feature type="region of interest" description="Disordered" evidence="1">
    <location>
        <begin position="1"/>
        <end position="172"/>
    </location>
</feature>
<evidence type="ECO:0000256" key="1">
    <source>
        <dbReference type="SAM" id="MobiDB-lite"/>
    </source>
</evidence>
<evidence type="ECO:0000313" key="2">
    <source>
        <dbReference type="EMBL" id="RIT39783.1"/>
    </source>
</evidence>
<organism evidence="2 3">
    <name type="scientific">Mycobacteroides abscessus</name>
    <dbReference type="NCBI Taxonomy" id="36809"/>
    <lineage>
        <taxon>Bacteria</taxon>
        <taxon>Bacillati</taxon>
        <taxon>Actinomycetota</taxon>
        <taxon>Actinomycetes</taxon>
        <taxon>Mycobacteriales</taxon>
        <taxon>Mycobacteriaceae</taxon>
        <taxon>Mycobacteroides</taxon>
    </lineage>
</organism>
<feature type="compositionally biased region" description="Low complexity" evidence="1">
    <location>
        <begin position="116"/>
        <end position="158"/>
    </location>
</feature>
<dbReference type="RefSeq" id="WP_052586166.1">
    <property type="nucleotide sequence ID" value="NZ_QWZS01000002.1"/>
</dbReference>
<dbReference type="Proteomes" id="UP000284557">
    <property type="component" value="Unassembled WGS sequence"/>
</dbReference>
<reference evidence="2 3" key="1">
    <citation type="submission" date="2018-08" db="EMBL/GenBank/DDBJ databases">
        <title>Linezolid Resistance in Mycobacterium abscessus: MIC Distribution and Comprehensive Investigation of Resistance Mechanisms.</title>
        <authorList>
            <person name="Ye M."/>
            <person name="Xu L."/>
            <person name="Zou Y."/>
            <person name="Li B."/>
            <person name="Guo Q."/>
            <person name="Zhang Y."/>
            <person name="Zhan M."/>
            <person name="Xu B."/>
            <person name="Yu F."/>
            <person name="Zhang Z."/>
            <person name="Chu H."/>
        </authorList>
    </citation>
    <scope>NUCLEOTIDE SEQUENCE [LARGE SCALE GENOMIC DNA]</scope>
    <source>
        <strain evidence="2 3">G143</strain>
    </source>
</reference>
<dbReference type="EMBL" id="QXBN01000007">
    <property type="protein sequence ID" value="RIT39783.1"/>
    <property type="molecule type" value="Genomic_DNA"/>
</dbReference>
<comment type="caution">
    <text evidence="2">The sequence shown here is derived from an EMBL/GenBank/DDBJ whole genome shotgun (WGS) entry which is preliminary data.</text>
</comment>
<protein>
    <submittedName>
        <fullName evidence="2">Uncharacterized protein</fullName>
    </submittedName>
</protein>